<reference evidence="2 3" key="1">
    <citation type="submission" date="2015-12" db="EMBL/GenBank/DDBJ databases">
        <title>Haloprofundus marisrubri gen. nov., sp. nov., an extremely halophilic archaeon isolated from the Discovery deep brine-seawater interface in the Red Sea.</title>
        <authorList>
            <person name="Zhang G."/>
            <person name="Stingl U."/>
            <person name="Rashid M."/>
        </authorList>
    </citation>
    <scope>NUCLEOTIDE SEQUENCE [LARGE SCALE GENOMIC DNA]</scope>
    <source>
        <strain evidence="2 3">SB9</strain>
    </source>
</reference>
<keyword evidence="1" id="KW-0812">Transmembrane</keyword>
<evidence type="ECO:0000313" key="2">
    <source>
        <dbReference type="EMBL" id="KTG09055.1"/>
    </source>
</evidence>
<dbReference type="RefSeq" id="WP_058582208.1">
    <property type="nucleotide sequence ID" value="NZ_LOPU01000029.1"/>
</dbReference>
<comment type="caution">
    <text evidence="2">The sequence shown here is derived from an EMBL/GenBank/DDBJ whole genome shotgun (WGS) entry which is preliminary data.</text>
</comment>
<name>A0A0W1R6Y4_9EURY</name>
<feature type="transmembrane region" description="Helical" evidence="1">
    <location>
        <begin position="114"/>
        <end position="134"/>
    </location>
</feature>
<keyword evidence="3" id="KW-1185">Reference proteome</keyword>
<evidence type="ECO:0000313" key="3">
    <source>
        <dbReference type="Proteomes" id="UP000054387"/>
    </source>
</evidence>
<dbReference type="InterPro" id="IPR040493">
    <property type="entry name" value="DUF5518"/>
</dbReference>
<keyword evidence="1" id="KW-0472">Membrane</keyword>
<feature type="transmembrane region" description="Helical" evidence="1">
    <location>
        <begin position="74"/>
        <end position="94"/>
    </location>
</feature>
<dbReference type="Proteomes" id="UP000054387">
    <property type="component" value="Unassembled WGS sequence"/>
</dbReference>
<dbReference type="AlphaFoldDB" id="A0A0W1R6Y4"/>
<protein>
    <submittedName>
        <fullName evidence="2">Uncharacterized protein</fullName>
    </submittedName>
</protein>
<dbReference type="OrthoDB" id="293423at2157"/>
<keyword evidence="1" id="KW-1133">Transmembrane helix</keyword>
<organism evidence="2 3">
    <name type="scientific">Haloprofundus marisrubri</name>
    <dbReference type="NCBI Taxonomy" id="1514971"/>
    <lineage>
        <taxon>Archaea</taxon>
        <taxon>Methanobacteriati</taxon>
        <taxon>Methanobacteriota</taxon>
        <taxon>Stenosarchaea group</taxon>
        <taxon>Halobacteria</taxon>
        <taxon>Halobacteriales</taxon>
        <taxon>Haloferacaceae</taxon>
        <taxon>Haloprofundus</taxon>
    </lineage>
</organism>
<dbReference type="EMBL" id="LOPU01000029">
    <property type="protein sequence ID" value="KTG09055.1"/>
    <property type="molecule type" value="Genomic_DNA"/>
</dbReference>
<sequence length="159" mass="16945">MSPLRNLLADVAAKPFRLAVLLGATSIPITVWMNWVLTPKTAYYRSEVAPVFVACVISGYLYRSRVHSSSRAGTITGFVGSVPVVLWQSTLALLQFLNYPPVVKAPTNTVETVLISVGVALLTAVILMSVLVAVSSVGGRIGGWLAERVDEVSVSDSNV</sequence>
<evidence type="ECO:0000256" key="1">
    <source>
        <dbReference type="SAM" id="Phobius"/>
    </source>
</evidence>
<gene>
    <name evidence="2" type="ORF">AUR64_14735</name>
</gene>
<proteinExistence type="predicted"/>
<dbReference type="Pfam" id="PF17647">
    <property type="entry name" value="DUF5518"/>
    <property type="match status" value="1"/>
</dbReference>
<feature type="transmembrane region" description="Helical" evidence="1">
    <location>
        <begin position="16"/>
        <end position="37"/>
    </location>
</feature>
<accession>A0A0W1R6Y4</accession>